<organism evidence="5 6">
    <name type="scientific">Alteraurantiacibacter lauratis</name>
    <dbReference type="NCBI Taxonomy" id="2054627"/>
    <lineage>
        <taxon>Bacteria</taxon>
        <taxon>Pseudomonadati</taxon>
        <taxon>Pseudomonadota</taxon>
        <taxon>Alphaproteobacteria</taxon>
        <taxon>Sphingomonadales</taxon>
        <taxon>Erythrobacteraceae</taxon>
        <taxon>Alteraurantiacibacter</taxon>
    </lineage>
</organism>
<evidence type="ECO:0000313" key="6">
    <source>
        <dbReference type="Proteomes" id="UP001595378"/>
    </source>
</evidence>
<dbReference type="GO" id="GO:0016787">
    <property type="term" value="F:hydrolase activity"/>
    <property type="evidence" value="ECO:0007669"/>
    <property type="project" value="UniProtKB-KW"/>
</dbReference>
<evidence type="ECO:0000313" key="5">
    <source>
        <dbReference type="EMBL" id="MFC3100948.1"/>
    </source>
</evidence>
<sequence>MTRMAPFLLALGVCAASLGYSATAQRTPAYEDAAETRAALQQALAARQAAQARSERLEAEAQLTEDAAERTARQAAALAARIQQAEAGIGAAEARLVLIGREQQELRGALGREEKPIVSLTAALQQFARRPLALSLLRPGEVRDLVYLRAVMASTLPQVEQRTKLLRDRLTRAARLEEEAEQATRVLREEQAALSERRRELVALEARQRLAARQAGSIASREAERALAMAEQARDLDALVAELDRAAELRNRLAALPGPVLRPDRLAGASNAAPPDVSTATPPASSVSVGAPVPYILPVTGRTLTGFGVPVEGGFSQGLTLAPQGNAQVVAPAAGRVAFAGPYRGYGQIVIIEHVGGWTSLVTGLARSDVRVGDELVGGAPIGIAGPGRPSISVELRRGGEPVNPLEYAG</sequence>
<dbReference type="Gene3D" id="2.70.70.10">
    <property type="entry name" value="Glucose Permease (Domain IIA)"/>
    <property type="match status" value="1"/>
</dbReference>
<dbReference type="PANTHER" id="PTHR21666">
    <property type="entry name" value="PEPTIDASE-RELATED"/>
    <property type="match status" value="1"/>
</dbReference>
<feature type="domain" description="M23ase beta-sheet core" evidence="4">
    <location>
        <begin position="315"/>
        <end position="405"/>
    </location>
</feature>
<feature type="chain" id="PRO_5046555737" evidence="3">
    <location>
        <begin position="25"/>
        <end position="410"/>
    </location>
</feature>
<keyword evidence="3" id="KW-0732">Signal</keyword>
<accession>A0ABV7EGD4</accession>
<dbReference type="Proteomes" id="UP001595378">
    <property type="component" value="Unassembled WGS sequence"/>
</dbReference>
<feature type="coiled-coil region" evidence="1">
    <location>
        <begin position="33"/>
        <end position="74"/>
    </location>
</feature>
<dbReference type="RefSeq" id="WP_336919710.1">
    <property type="nucleotide sequence ID" value="NZ_JBANRN010000012.1"/>
</dbReference>
<evidence type="ECO:0000256" key="3">
    <source>
        <dbReference type="SAM" id="SignalP"/>
    </source>
</evidence>
<dbReference type="InterPro" id="IPR016047">
    <property type="entry name" value="M23ase_b-sheet_dom"/>
</dbReference>
<protein>
    <submittedName>
        <fullName evidence="5">Murein hydrolase activator EnvC family protein</fullName>
    </submittedName>
</protein>
<feature type="region of interest" description="Disordered" evidence="2">
    <location>
        <begin position="266"/>
        <end position="285"/>
    </location>
</feature>
<dbReference type="Pfam" id="PF01551">
    <property type="entry name" value="Peptidase_M23"/>
    <property type="match status" value="1"/>
</dbReference>
<feature type="coiled-coil region" evidence="1">
    <location>
        <begin position="166"/>
        <end position="249"/>
    </location>
</feature>
<dbReference type="SUPFAM" id="SSF51261">
    <property type="entry name" value="Duplicated hybrid motif"/>
    <property type="match status" value="1"/>
</dbReference>
<gene>
    <name evidence="5" type="ORF">ACFODK_08610</name>
</gene>
<comment type="caution">
    <text evidence="5">The sequence shown here is derived from an EMBL/GenBank/DDBJ whole genome shotgun (WGS) entry which is preliminary data.</text>
</comment>
<dbReference type="CDD" id="cd12797">
    <property type="entry name" value="M23_peptidase"/>
    <property type="match status" value="1"/>
</dbReference>
<evidence type="ECO:0000256" key="2">
    <source>
        <dbReference type="SAM" id="MobiDB-lite"/>
    </source>
</evidence>
<dbReference type="PANTHER" id="PTHR21666:SF270">
    <property type="entry name" value="MUREIN HYDROLASE ACTIVATOR ENVC"/>
    <property type="match status" value="1"/>
</dbReference>
<reference evidence="6" key="1">
    <citation type="journal article" date="2019" name="Int. J. Syst. Evol. Microbiol.">
        <title>The Global Catalogue of Microorganisms (GCM) 10K type strain sequencing project: providing services to taxonomists for standard genome sequencing and annotation.</title>
        <authorList>
            <consortium name="The Broad Institute Genomics Platform"/>
            <consortium name="The Broad Institute Genome Sequencing Center for Infectious Disease"/>
            <person name="Wu L."/>
            <person name="Ma J."/>
        </authorList>
    </citation>
    <scope>NUCLEOTIDE SEQUENCE [LARGE SCALE GENOMIC DNA]</scope>
    <source>
        <strain evidence="6">KCTC 52606</strain>
    </source>
</reference>
<dbReference type="InterPro" id="IPR011055">
    <property type="entry name" value="Dup_hybrid_motif"/>
</dbReference>
<dbReference type="InterPro" id="IPR050570">
    <property type="entry name" value="Cell_wall_metabolism_enzyme"/>
</dbReference>
<proteinExistence type="predicted"/>
<evidence type="ECO:0000259" key="4">
    <source>
        <dbReference type="Pfam" id="PF01551"/>
    </source>
</evidence>
<feature type="signal peptide" evidence="3">
    <location>
        <begin position="1"/>
        <end position="24"/>
    </location>
</feature>
<keyword evidence="6" id="KW-1185">Reference proteome</keyword>
<keyword evidence="5" id="KW-0378">Hydrolase</keyword>
<evidence type="ECO:0000256" key="1">
    <source>
        <dbReference type="SAM" id="Coils"/>
    </source>
</evidence>
<name>A0ABV7EGD4_9SPHN</name>
<keyword evidence="1" id="KW-0175">Coiled coil</keyword>
<dbReference type="EMBL" id="JBHRSU010000029">
    <property type="protein sequence ID" value="MFC3100948.1"/>
    <property type="molecule type" value="Genomic_DNA"/>
</dbReference>